<proteinExistence type="predicted"/>
<organism evidence="1 2">
    <name type="scientific">Cryomyces minteri</name>
    <dbReference type="NCBI Taxonomy" id="331657"/>
    <lineage>
        <taxon>Eukaryota</taxon>
        <taxon>Fungi</taxon>
        <taxon>Dikarya</taxon>
        <taxon>Ascomycota</taxon>
        <taxon>Pezizomycotina</taxon>
        <taxon>Dothideomycetes</taxon>
        <taxon>Dothideomycetes incertae sedis</taxon>
        <taxon>Cryomyces</taxon>
    </lineage>
</organism>
<dbReference type="SUPFAM" id="SSF51695">
    <property type="entry name" value="PLC-like phosphodiesterases"/>
    <property type="match status" value="1"/>
</dbReference>
<accession>A0A4U0WKP2</accession>
<dbReference type="AlphaFoldDB" id="A0A4U0WKP2"/>
<dbReference type="Pfam" id="PF26146">
    <property type="entry name" value="PI-PLC_X"/>
    <property type="match status" value="1"/>
</dbReference>
<comment type="caution">
    <text evidence="1">The sequence shown here is derived from an EMBL/GenBank/DDBJ whole genome shotgun (WGS) entry which is preliminary data.</text>
</comment>
<evidence type="ECO:0000313" key="2">
    <source>
        <dbReference type="Proteomes" id="UP000308768"/>
    </source>
</evidence>
<reference evidence="1 2" key="1">
    <citation type="submission" date="2017-03" db="EMBL/GenBank/DDBJ databases">
        <title>Genomes of endolithic fungi from Antarctica.</title>
        <authorList>
            <person name="Coleine C."/>
            <person name="Masonjones S."/>
            <person name="Stajich J.E."/>
        </authorList>
    </citation>
    <scope>NUCLEOTIDE SEQUENCE [LARGE SCALE GENOMIC DNA]</scope>
    <source>
        <strain evidence="1 2">CCFEE 5187</strain>
    </source>
</reference>
<protein>
    <submittedName>
        <fullName evidence="1">Uncharacterized protein</fullName>
    </submittedName>
</protein>
<name>A0A4U0WKP2_9PEZI</name>
<dbReference type="GO" id="GO:0008081">
    <property type="term" value="F:phosphoric diester hydrolase activity"/>
    <property type="evidence" value="ECO:0007669"/>
    <property type="project" value="InterPro"/>
</dbReference>
<sequence>MDGGSLAEYLLVIKGWLQLNPHEVVTLLFVNTGVPLQRWAKAYHDTGFDLISYVPPPDKRHGAMRIEDWPTISSMIATNQRAVTFITRGADEELAPFILPEFDYVFETNFGIESPDQYSCMPDRPRWFGSPAAGPRDVVAVGWARHLSALLHGWGDSKVMLKGTAEFGVDVIEQLSVNRACEREVGGGRLGVDEVVCTLDGVA</sequence>
<dbReference type="OrthoDB" id="7984201at2759"/>
<gene>
    <name evidence="1" type="ORF">B0A49_08849</name>
</gene>
<dbReference type="STRING" id="331657.A0A4U0WKP2"/>
<dbReference type="Proteomes" id="UP000308768">
    <property type="component" value="Unassembled WGS sequence"/>
</dbReference>
<dbReference type="InterPro" id="IPR017946">
    <property type="entry name" value="PLC-like_Pdiesterase_TIM-brl"/>
</dbReference>
<keyword evidence="2" id="KW-1185">Reference proteome</keyword>
<dbReference type="EMBL" id="NAJN01001490">
    <property type="protein sequence ID" value="TKA62856.1"/>
    <property type="molecule type" value="Genomic_DNA"/>
</dbReference>
<dbReference type="GO" id="GO:0006629">
    <property type="term" value="P:lipid metabolic process"/>
    <property type="evidence" value="ECO:0007669"/>
    <property type="project" value="InterPro"/>
</dbReference>
<evidence type="ECO:0000313" key="1">
    <source>
        <dbReference type="EMBL" id="TKA62856.1"/>
    </source>
</evidence>